<reference evidence="2 3" key="1">
    <citation type="journal article" date="2021" name="BMC Genomics">
        <title>Datura genome reveals duplications of psychoactive alkaloid biosynthetic genes and high mutation rate following tissue culture.</title>
        <authorList>
            <person name="Rajewski A."/>
            <person name="Carter-House D."/>
            <person name="Stajich J."/>
            <person name="Litt A."/>
        </authorList>
    </citation>
    <scope>NUCLEOTIDE SEQUENCE [LARGE SCALE GENOMIC DNA]</scope>
    <source>
        <strain evidence="2">AR-01</strain>
    </source>
</reference>
<sequence length="54" mass="6226">TDRRSLVYRCLGLAKHRMKHRLGYRSSSHFPRPALHRCSVGPNQRNADVAPDKL</sequence>
<feature type="region of interest" description="Disordered" evidence="1">
    <location>
        <begin position="35"/>
        <end position="54"/>
    </location>
</feature>
<name>A0ABS8VID0_DATST</name>
<proteinExistence type="predicted"/>
<gene>
    <name evidence="2" type="ORF">HAX54_037494</name>
</gene>
<protein>
    <submittedName>
        <fullName evidence="2">Uncharacterized protein</fullName>
    </submittedName>
</protein>
<keyword evidence="3" id="KW-1185">Reference proteome</keyword>
<feature type="non-terminal residue" evidence="2">
    <location>
        <position position="1"/>
    </location>
</feature>
<evidence type="ECO:0000256" key="1">
    <source>
        <dbReference type="SAM" id="MobiDB-lite"/>
    </source>
</evidence>
<accession>A0ABS8VID0</accession>
<evidence type="ECO:0000313" key="2">
    <source>
        <dbReference type="EMBL" id="MCE0480551.1"/>
    </source>
</evidence>
<comment type="caution">
    <text evidence="2">The sequence shown here is derived from an EMBL/GenBank/DDBJ whole genome shotgun (WGS) entry which is preliminary data.</text>
</comment>
<dbReference type="EMBL" id="JACEIK010005029">
    <property type="protein sequence ID" value="MCE0480551.1"/>
    <property type="molecule type" value="Genomic_DNA"/>
</dbReference>
<organism evidence="2 3">
    <name type="scientific">Datura stramonium</name>
    <name type="common">Jimsonweed</name>
    <name type="synonym">Common thornapple</name>
    <dbReference type="NCBI Taxonomy" id="4076"/>
    <lineage>
        <taxon>Eukaryota</taxon>
        <taxon>Viridiplantae</taxon>
        <taxon>Streptophyta</taxon>
        <taxon>Embryophyta</taxon>
        <taxon>Tracheophyta</taxon>
        <taxon>Spermatophyta</taxon>
        <taxon>Magnoliopsida</taxon>
        <taxon>eudicotyledons</taxon>
        <taxon>Gunneridae</taxon>
        <taxon>Pentapetalae</taxon>
        <taxon>asterids</taxon>
        <taxon>lamiids</taxon>
        <taxon>Solanales</taxon>
        <taxon>Solanaceae</taxon>
        <taxon>Solanoideae</taxon>
        <taxon>Datureae</taxon>
        <taxon>Datura</taxon>
    </lineage>
</organism>
<dbReference type="Proteomes" id="UP000823775">
    <property type="component" value="Unassembled WGS sequence"/>
</dbReference>
<evidence type="ECO:0000313" key="3">
    <source>
        <dbReference type="Proteomes" id="UP000823775"/>
    </source>
</evidence>